<dbReference type="GO" id="GO:0017110">
    <property type="term" value="F:nucleoside diphosphate phosphatase activity"/>
    <property type="evidence" value="ECO:0007669"/>
    <property type="project" value="TreeGrafter"/>
</dbReference>
<dbReference type="PANTHER" id="PTHR11782:SF83">
    <property type="entry name" value="GUANOSINE-DIPHOSPHATASE"/>
    <property type="match status" value="1"/>
</dbReference>
<keyword evidence="4" id="KW-0067">ATP-binding</keyword>
<dbReference type="Gene3D" id="3.30.420.540">
    <property type="match status" value="1"/>
</dbReference>
<dbReference type="EMBL" id="MIGC01000816">
    <property type="protein sequence ID" value="PHJ24169.1"/>
    <property type="molecule type" value="Genomic_DNA"/>
</dbReference>
<protein>
    <submittedName>
        <fullName evidence="8">Gda1 cd39 (Nucleoside phosphatase) family protein</fullName>
    </submittedName>
</protein>
<dbReference type="Pfam" id="PF01150">
    <property type="entry name" value="GDA1_CD39"/>
    <property type="match status" value="1"/>
</dbReference>
<name>A0A2C6L8A4_9APIC</name>
<evidence type="ECO:0000256" key="4">
    <source>
        <dbReference type="PIRSR" id="PIRSR600407-2"/>
    </source>
</evidence>
<feature type="compositionally biased region" description="Gly residues" evidence="6">
    <location>
        <begin position="851"/>
        <end position="860"/>
    </location>
</feature>
<gene>
    <name evidence="8" type="ORF">CSUI_001978</name>
</gene>
<evidence type="ECO:0000256" key="2">
    <source>
        <dbReference type="ARBA" id="ARBA00022801"/>
    </source>
</evidence>
<keyword evidence="2 5" id="KW-0378">Hydrolase</keyword>
<dbReference type="VEuPathDB" id="ToxoDB:CSUI_001978"/>
<feature type="compositionally biased region" description="Polar residues" evidence="6">
    <location>
        <begin position="99"/>
        <end position="117"/>
    </location>
</feature>
<dbReference type="PROSITE" id="PS01238">
    <property type="entry name" value="GDA1_CD39_NTPASE"/>
    <property type="match status" value="1"/>
</dbReference>
<keyword evidence="7" id="KW-1133">Transmembrane helix</keyword>
<proteinExistence type="inferred from homology"/>
<organism evidence="8 9">
    <name type="scientific">Cystoisospora suis</name>
    <dbReference type="NCBI Taxonomy" id="483139"/>
    <lineage>
        <taxon>Eukaryota</taxon>
        <taxon>Sar</taxon>
        <taxon>Alveolata</taxon>
        <taxon>Apicomplexa</taxon>
        <taxon>Conoidasida</taxon>
        <taxon>Coccidia</taxon>
        <taxon>Eucoccidiorida</taxon>
        <taxon>Eimeriorina</taxon>
        <taxon>Sarcocystidae</taxon>
        <taxon>Cystoisospora</taxon>
    </lineage>
</organism>
<keyword evidence="4" id="KW-0547">Nucleotide-binding</keyword>
<dbReference type="GO" id="GO:0009134">
    <property type="term" value="P:nucleoside diphosphate catabolic process"/>
    <property type="evidence" value="ECO:0007669"/>
    <property type="project" value="TreeGrafter"/>
</dbReference>
<dbReference type="OrthoDB" id="330479at2759"/>
<dbReference type="AlphaFoldDB" id="A0A2C6L8A4"/>
<evidence type="ECO:0000256" key="6">
    <source>
        <dbReference type="SAM" id="MobiDB-lite"/>
    </source>
</evidence>
<keyword evidence="7" id="KW-0472">Membrane</keyword>
<evidence type="ECO:0000256" key="1">
    <source>
        <dbReference type="ARBA" id="ARBA00009283"/>
    </source>
</evidence>
<feature type="region of interest" description="Disordered" evidence="6">
    <location>
        <begin position="815"/>
        <end position="860"/>
    </location>
</feature>
<comment type="caution">
    <text evidence="8">The sequence shown here is derived from an EMBL/GenBank/DDBJ whole genome shotgun (WGS) entry which is preliminary data.</text>
</comment>
<feature type="transmembrane region" description="Helical" evidence="7">
    <location>
        <begin position="12"/>
        <end position="37"/>
    </location>
</feature>
<comment type="similarity">
    <text evidence="1 5">Belongs to the GDA1/CD39 NTPase family.</text>
</comment>
<dbReference type="GO" id="GO:0005524">
    <property type="term" value="F:ATP binding"/>
    <property type="evidence" value="ECO:0007669"/>
    <property type="project" value="UniProtKB-KW"/>
</dbReference>
<keyword evidence="9" id="KW-1185">Reference proteome</keyword>
<sequence>MGGPAAPFSGGLLLKVFSILFLLSVFLLACQISALSFSLRRGEENASVSLSSHRLGFRGAALNLDSSTDSVLTASADPSVVSEDASLVSLVENSADAGASQSSDPATSTTPSQQNASHGGDGGSTEEASASVEASASAEAPPESSSETADSNQEAEPESHPETSPSEKEDHPQKHSGEAFSVASSRSASYAQDLLSTLSSHPKTAKSHMASESTRAGRRLLEELLLNESICRELTQALIVVDGGSSKTQPSLFTVTTESCPRQGRRVIEGTLKLVKEGPKSAGVRDLLEDWLNKHAGPDWESRELDAATLMKSFPSMQAMANELAVKLLADVTELLEKSLSSTQKEEVKVLGIPIFFHSTAGVRGFPDWYRDGMFVALRRAINSAPSNQGYVFFTNEEWTRPISGEYEGIYAFLTANFLTRNFDKLVKAVSAGDDDAELSAHRKLAGVVEVGGASMQIVFPVRAFFPPPPFVKISNLQKEGFLPGTYPPVELVAVSFMQLGASSASGIFLKMLCSKEEYLKNGICQNPCLFRGFEQDCSAGEVTIDSSGAISVSHDVRKNRLKPVATFCGGGNAEIIHKVSNGLECMATNINPLDPLERRLEIPGCTKIVGTGEFDKCVSEVDEILINPKLPLPANQEAVSIGFETPGQIFKFVSSSSPLFMTGNSLVMPVKLLQKQKLLPEDFNGARPQLYEAAERLCSTPVTRDRNGKPIVQVKGSNEEPVQLNTFTYETCHRLAMAIGVLTHINSGARRPNSVRFESNIASEDGVSTVGNFGWQVGTILHHVTRRQEWSRAAYELGMGHTFIDRQIGMHPEEEKKLLEEEEKREAEAEKSRGFPVVLPTGHSAPRVRGAGGGTAKKE</sequence>
<feature type="binding site" evidence="4">
    <location>
        <begin position="453"/>
        <end position="457"/>
    </location>
    <ligand>
        <name>ATP</name>
        <dbReference type="ChEBI" id="CHEBI:30616"/>
    </ligand>
</feature>
<accession>A0A2C6L8A4</accession>
<dbReference type="PANTHER" id="PTHR11782">
    <property type="entry name" value="ADENOSINE/GUANOSINE DIPHOSPHATASE"/>
    <property type="match status" value="1"/>
</dbReference>
<reference evidence="8 9" key="1">
    <citation type="journal article" date="2017" name="Int. J. Parasitol.">
        <title>The genome of the protozoan parasite Cystoisospora suis and a reverse vaccinology approach to identify vaccine candidates.</title>
        <authorList>
            <person name="Palmieri N."/>
            <person name="Shrestha A."/>
            <person name="Ruttkowski B."/>
            <person name="Beck T."/>
            <person name="Vogl C."/>
            <person name="Tomley F."/>
            <person name="Blake D.P."/>
            <person name="Joachim A."/>
        </authorList>
    </citation>
    <scope>NUCLEOTIDE SEQUENCE [LARGE SCALE GENOMIC DNA]</scope>
    <source>
        <strain evidence="8 9">Wien I</strain>
    </source>
</reference>
<dbReference type="Proteomes" id="UP000221165">
    <property type="component" value="Unassembled WGS sequence"/>
</dbReference>
<evidence type="ECO:0000256" key="7">
    <source>
        <dbReference type="SAM" id="Phobius"/>
    </source>
</evidence>
<dbReference type="RefSeq" id="XP_067925842.1">
    <property type="nucleotide sequence ID" value="XM_068062181.1"/>
</dbReference>
<dbReference type="Gene3D" id="3.30.420.530">
    <property type="match status" value="1"/>
</dbReference>
<feature type="active site" description="Proton acceptor" evidence="3">
    <location>
        <position position="408"/>
    </location>
</feature>
<feature type="region of interest" description="Disordered" evidence="6">
    <location>
        <begin position="94"/>
        <end position="185"/>
    </location>
</feature>
<keyword evidence="7" id="KW-0812">Transmembrane</keyword>
<dbReference type="GeneID" id="94425392"/>
<evidence type="ECO:0000256" key="3">
    <source>
        <dbReference type="PIRSR" id="PIRSR600407-1"/>
    </source>
</evidence>
<evidence type="ECO:0000313" key="8">
    <source>
        <dbReference type="EMBL" id="PHJ24169.1"/>
    </source>
</evidence>
<feature type="compositionally biased region" description="Basic and acidic residues" evidence="6">
    <location>
        <begin position="157"/>
        <end position="177"/>
    </location>
</feature>
<evidence type="ECO:0000313" key="9">
    <source>
        <dbReference type="Proteomes" id="UP000221165"/>
    </source>
</evidence>
<feature type="compositionally biased region" description="Low complexity" evidence="6">
    <location>
        <begin position="125"/>
        <end position="149"/>
    </location>
</feature>
<dbReference type="GO" id="GO:0016020">
    <property type="term" value="C:membrane"/>
    <property type="evidence" value="ECO:0007669"/>
    <property type="project" value="TreeGrafter"/>
</dbReference>
<feature type="compositionally biased region" description="Basic and acidic residues" evidence="6">
    <location>
        <begin position="815"/>
        <end position="834"/>
    </location>
</feature>
<evidence type="ECO:0000256" key="5">
    <source>
        <dbReference type="RuleBase" id="RU003833"/>
    </source>
</evidence>
<dbReference type="InterPro" id="IPR000407">
    <property type="entry name" value="GDA1_CD39_NTPase"/>
</dbReference>